<organism evidence="2 3">
    <name type="scientific">Microscilla marina ATCC 23134</name>
    <dbReference type="NCBI Taxonomy" id="313606"/>
    <lineage>
        <taxon>Bacteria</taxon>
        <taxon>Pseudomonadati</taxon>
        <taxon>Bacteroidota</taxon>
        <taxon>Cytophagia</taxon>
        <taxon>Cytophagales</taxon>
        <taxon>Microscillaceae</taxon>
        <taxon>Microscilla</taxon>
    </lineage>
</organism>
<evidence type="ECO:0000313" key="2">
    <source>
        <dbReference type="EMBL" id="EAY27550.1"/>
    </source>
</evidence>
<reference evidence="2 3" key="1">
    <citation type="submission" date="2007-01" db="EMBL/GenBank/DDBJ databases">
        <authorList>
            <person name="Haygood M."/>
            <person name="Podell S."/>
            <person name="Anderson C."/>
            <person name="Hopkinson B."/>
            <person name="Roe K."/>
            <person name="Barbeau K."/>
            <person name="Gaasterland T."/>
            <person name="Ferriera S."/>
            <person name="Johnson J."/>
            <person name="Kravitz S."/>
            <person name="Beeson K."/>
            <person name="Sutton G."/>
            <person name="Rogers Y.-H."/>
            <person name="Friedman R."/>
            <person name="Frazier M."/>
            <person name="Venter J.C."/>
        </authorList>
    </citation>
    <scope>NUCLEOTIDE SEQUENCE [LARGE SCALE GENOMIC DNA]</scope>
    <source>
        <strain evidence="2 3">ATCC 23134</strain>
    </source>
</reference>
<dbReference type="AlphaFoldDB" id="A1ZPP5"/>
<sequence length="388" mass="44769">MKNLCLFLFVLLPQVLMAQQPPVIWLETNRQKADYGVLKVKNLPEQLLTALQQKKPIAQDWKKLFPVYTGGKKPADTDQPSIIGDYFIKQTLLCFKPRFFWVNDLHYYCELRLLELASFVQQNHLFSHSSVPYRFEIDAPPSPATFVTKVYPSASTLPANLLRMYVYFSAPMRQGQAKKFIKIRDANGAEVPHVFVPIREELWNHNRTRLTLFFDPGRIKRGLRPHHEAGTPLNPGQVYTLEIDKNWQDAQGRELKASFQKRFTTTQADRTQPHPKKWALQLPKGNSKKPLVINALHTIDHALVQRYLYISNAEGQEVKGKWGTANTEKEIRFAPTQQWLSGKYTLYIDTRLEDLAGNSVRQLFDVDTQHTQTSTNIATTLTINFEVF</sequence>
<keyword evidence="3" id="KW-1185">Reference proteome</keyword>
<name>A1ZPP5_MICM2</name>
<protein>
    <recommendedName>
        <fullName evidence="4">SbsA Ig-like domain-containing protein</fullName>
    </recommendedName>
</protein>
<evidence type="ECO:0000313" key="3">
    <source>
        <dbReference type="Proteomes" id="UP000004095"/>
    </source>
</evidence>
<comment type="caution">
    <text evidence="2">The sequence shown here is derived from an EMBL/GenBank/DDBJ whole genome shotgun (WGS) entry which is preliminary data.</text>
</comment>
<proteinExistence type="predicted"/>
<accession>A1ZPP5</accession>
<gene>
    <name evidence="2" type="ORF">M23134_02797</name>
</gene>
<dbReference type="eggNOG" id="ENOG502ZCER">
    <property type="taxonomic scope" value="Bacteria"/>
</dbReference>
<dbReference type="Proteomes" id="UP000004095">
    <property type="component" value="Unassembled WGS sequence"/>
</dbReference>
<feature type="signal peptide" evidence="1">
    <location>
        <begin position="1"/>
        <end position="18"/>
    </location>
</feature>
<evidence type="ECO:0000256" key="1">
    <source>
        <dbReference type="SAM" id="SignalP"/>
    </source>
</evidence>
<keyword evidence="1" id="KW-0732">Signal</keyword>
<evidence type="ECO:0008006" key="4">
    <source>
        <dbReference type="Google" id="ProtNLM"/>
    </source>
</evidence>
<dbReference type="EMBL" id="AAWS01000022">
    <property type="protein sequence ID" value="EAY27550.1"/>
    <property type="molecule type" value="Genomic_DNA"/>
</dbReference>
<feature type="chain" id="PRO_5002642099" description="SbsA Ig-like domain-containing protein" evidence="1">
    <location>
        <begin position="19"/>
        <end position="388"/>
    </location>
</feature>